<protein>
    <submittedName>
        <fullName evidence="1">Uncharacterized protein</fullName>
    </submittedName>
</protein>
<evidence type="ECO:0000313" key="1">
    <source>
        <dbReference type="EMBL" id="GBP40189.1"/>
    </source>
</evidence>
<organism evidence="1 2">
    <name type="scientific">Eumeta variegata</name>
    <name type="common">Bagworm moth</name>
    <name type="synonym">Eumeta japonica</name>
    <dbReference type="NCBI Taxonomy" id="151549"/>
    <lineage>
        <taxon>Eukaryota</taxon>
        <taxon>Metazoa</taxon>
        <taxon>Ecdysozoa</taxon>
        <taxon>Arthropoda</taxon>
        <taxon>Hexapoda</taxon>
        <taxon>Insecta</taxon>
        <taxon>Pterygota</taxon>
        <taxon>Neoptera</taxon>
        <taxon>Endopterygota</taxon>
        <taxon>Lepidoptera</taxon>
        <taxon>Glossata</taxon>
        <taxon>Ditrysia</taxon>
        <taxon>Tineoidea</taxon>
        <taxon>Psychidae</taxon>
        <taxon>Oiketicinae</taxon>
        <taxon>Eumeta</taxon>
    </lineage>
</organism>
<dbReference type="Proteomes" id="UP000299102">
    <property type="component" value="Unassembled WGS sequence"/>
</dbReference>
<comment type="caution">
    <text evidence="1">The sequence shown here is derived from an EMBL/GenBank/DDBJ whole genome shotgun (WGS) entry which is preliminary data.</text>
</comment>
<sequence>MPIRADSEEALPYAPAGRRVPRPAVRRLFTYARTDTWHLRACPIARAVGSALNSDSTWFLSLNSLVLPLAGNAVATTPWGGFTLDVRDFLPRAVVEWLTIRLYPRLTSTQGLEKKAAGSALGTPLGLRVFMGRLLIDGPHDHLSLINFI</sequence>
<dbReference type="EMBL" id="BGZK01000378">
    <property type="protein sequence ID" value="GBP40189.1"/>
    <property type="molecule type" value="Genomic_DNA"/>
</dbReference>
<reference evidence="1 2" key="1">
    <citation type="journal article" date="2019" name="Commun. Biol.">
        <title>The bagworm genome reveals a unique fibroin gene that provides high tensile strength.</title>
        <authorList>
            <person name="Kono N."/>
            <person name="Nakamura H."/>
            <person name="Ohtoshi R."/>
            <person name="Tomita M."/>
            <person name="Numata K."/>
            <person name="Arakawa K."/>
        </authorList>
    </citation>
    <scope>NUCLEOTIDE SEQUENCE [LARGE SCALE GENOMIC DNA]</scope>
</reference>
<evidence type="ECO:0000313" key="2">
    <source>
        <dbReference type="Proteomes" id="UP000299102"/>
    </source>
</evidence>
<proteinExistence type="predicted"/>
<accession>A0A4C1VPU4</accession>
<gene>
    <name evidence="1" type="ORF">EVAR_37590_1</name>
</gene>
<name>A0A4C1VPU4_EUMVA</name>
<dbReference type="AlphaFoldDB" id="A0A4C1VPU4"/>
<keyword evidence="2" id="KW-1185">Reference proteome</keyword>